<keyword evidence="3" id="KW-0732">Signal</keyword>
<evidence type="ECO:0000256" key="2">
    <source>
        <dbReference type="ARBA" id="ARBA00007399"/>
    </source>
</evidence>
<dbReference type="InterPro" id="IPR013783">
    <property type="entry name" value="Ig-like_fold"/>
</dbReference>
<evidence type="ECO:0000313" key="9">
    <source>
        <dbReference type="Proteomes" id="UP000515277"/>
    </source>
</evidence>
<accession>A0A7G7XG80</accession>
<dbReference type="InterPro" id="IPR001829">
    <property type="entry name" value="Pili_assmbl_chaperone_bac"/>
</dbReference>
<dbReference type="Pfam" id="PF00345">
    <property type="entry name" value="PapD_N"/>
    <property type="match status" value="1"/>
</dbReference>
<evidence type="ECO:0000256" key="1">
    <source>
        <dbReference type="ARBA" id="ARBA00004418"/>
    </source>
</evidence>
<evidence type="ECO:0000259" key="6">
    <source>
        <dbReference type="Pfam" id="PF00345"/>
    </source>
</evidence>
<reference evidence="9" key="1">
    <citation type="journal article" date="2020" name="Microbiol. Resour. Announc.">
        <title>Complete genome sequences of four natural Pseudomonas isolates that catabolize a wide range of aromatic compounds relevant to lignin valorization.</title>
        <authorList>
            <person name="Hatmaker E.A."/>
            <person name="Presley G."/>
            <person name="Cannon O."/>
            <person name="Guss A.M."/>
            <person name="Elkins J.G."/>
        </authorList>
    </citation>
    <scope>NUCLEOTIDE SEQUENCE [LARGE SCALE GENOMIC DNA]</scope>
    <source>
        <strain evidence="9">H1F5C</strain>
    </source>
</reference>
<gene>
    <name evidence="8" type="ORF">GGI48_07355</name>
</gene>
<dbReference type="InterPro" id="IPR036316">
    <property type="entry name" value="Pili_assmbl_chap_C_dom_sf"/>
</dbReference>
<protein>
    <submittedName>
        <fullName evidence="8">Fimbria/pilus periplasmic chaperone</fullName>
    </submittedName>
</protein>
<dbReference type="PANTHER" id="PTHR30251:SF2">
    <property type="entry name" value="FIMBRIAL CHAPERONE YADV-RELATED"/>
    <property type="match status" value="1"/>
</dbReference>
<organism evidence="8 9">
    <name type="scientific">Pseudomonas protegens</name>
    <dbReference type="NCBI Taxonomy" id="380021"/>
    <lineage>
        <taxon>Bacteria</taxon>
        <taxon>Pseudomonadati</taxon>
        <taxon>Pseudomonadota</taxon>
        <taxon>Gammaproteobacteria</taxon>
        <taxon>Pseudomonadales</taxon>
        <taxon>Pseudomonadaceae</taxon>
        <taxon>Pseudomonas</taxon>
    </lineage>
</organism>
<dbReference type="Gene3D" id="2.60.40.10">
    <property type="entry name" value="Immunoglobulins"/>
    <property type="match status" value="2"/>
</dbReference>
<feature type="domain" description="Pili assembly chaperone C-terminal" evidence="7">
    <location>
        <begin position="194"/>
        <end position="255"/>
    </location>
</feature>
<dbReference type="GO" id="GO:0030288">
    <property type="term" value="C:outer membrane-bounded periplasmic space"/>
    <property type="evidence" value="ECO:0007669"/>
    <property type="project" value="InterPro"/>
</dbReference>
<evidence type="ECO:0000256" key="3">
    <source>
        <dbReference type="ARBA" id="ARBA00022729"/>
    </source>
</evidence>
<keyword evidence="4" id="KW-0574">Periplasm</keyword>
<dbReference type="PRINTS" id="PR00969">
    <property type="entry name" value="CHAPERONPILI"/>
</dbReference>
<dbReference type="Proteomes" id="UP000515277">
    <property type="component" value="Chromosome"/>
</dbReference>
<dbReference type="InterPro" id="IPR016147">
    <property type="entry name" value="Pili_assmbl_chaperone_N"/>
</dbReference>
<sequence length="266" mass="28430">MSRPVAAEHHHCGACILRGCLARVLRGVCLLGAALLLFSQGAWADLSIVGTRFIYPQGLAALSIRVGNLGTAPLLLQTWLDKGDASVDPSRLAVPFVLSPPLSRLDPQQSAVLSLRHSGEPLPADRESVFWLNFLEVPSLRPLSSNQLSLSYRLRMKLLYRPKGLPGRADDAARQLRWSLHGATQAGGAATLSVSNPTPYYVSLARVDVGDPRQPMTVQSITVEPFGSARLPLSAAPPLGGGATEIRYQVVLDSGETLSGSVQVQL</sequence>
<dbReference type="SUPFAM" id="SSF49354">
    <property type="entry name" value="PapD-like"/>
    <property type="match status" value="1"/>
</dbReference>
<dbReference type="InterPro" id="IPR008962">
    <property type="entry name" value="PapD-like_sf"/>
</dbReference>
<evidence type="ECO:0000313" key="8">
    <source>
        <dbReference type="EMBL" id="QNH78975.1"/>
    </source>
</evidence>
<comment type="similarity">
    <text evidence="2">Belongs to the periplasmic pilus chaperone family.</text>
</comment>
<dbReference type="GO" id="GO:0071555">
    <property type="term" value="P:cell wall organization"/>
    <property type="evidence" value="ECO:0007669"/>
    <property type="project" value="InterPro"/>
</dbReference>
<dbReference type="InterPro" id="IPR016148">
    <property type="entry name" value="Pili_assmbl_chaperone_C"/>
</dbReference>
<evidence type="ECO:0000259" key="7">
    <source>
        <dbReference type="Pfam" id="PF02753"/>
    </source>
</evidence>
<comment type="subcellular location">
    <subcellularLocation>
        <location evidence="1">Periplasm</location>
    </subcellularLocation>
</comment>
<name>A0A7G7XG80_9PSED</name>
<dbReference type="Pfam" id="PF02753">
    <property type="entry name" value="PapD_C"/>
    <property type="match status" value="1"/>
</dbReference>
<dbReference type="EMBL" id="CP060201">
    <property type="protein sequence ID" value="QNH78975.1"/>
    <property type="molecule type" value="Genomic_DNA"/>
</dbReference>
<proteinExistence type="inferred from homology"/>
<dbReference type="PANTHER" id="PTHR30251">
    <property type="entry name" value="PILUS ASSEMBLY CHAPERONE"/>
    <property type="match status" value="1"/>
</dbReference>
<dbReference type="InterPro" id="IPR050643">
    <property type="entry name" value="Periplasmic_pilus_chap"/>
</dbReference>
<dbReference type="SUPFAM" id="SSF49584">
    <property type="entry name" value="Periplasmic chaperone C-domain"/>
    <property type="match status" value="1"/>
</dbReference>
<evidence type="ECO:0000256" key="5">
    <source>
        <dbReference type="ARBA" id="ARBA00023186"/>
    </source>
</evidence>
<keyword evidence="5" id="KW-0143">Chaperone</keyword>
<feature type="domain" description="Pili assembly chaperone N-terminal" evidence="6">
    <location>
        <begin position="46"/>
        <end position="165"/>
    </location>
</feature>
<dbReference type="AlphaFoldDB" id="A0A7G7XG80"/>
<evidence type="ECO:0000256" key="4">
    <source>
        <dbReference type="ARBA" id="ARBA00022764"/>
    </source>
</evidence>